<evidence type="ECO:0000313" key="3">
    <source>
        <dbReference type="EMBL" id="RFZ76440.1"/>
    </source>
</evidence>
<reference evidence="3 4" key="1">
    <citation type="submission" date="2018-07" db="EMBL/GenBank/DDBJ databases">
        <title>New species, Clostridium PI-S10-A1B.</title>
        <authorList>
            <person name="Krishna G."/>
            <person name="Summeta K."/>
            <person name="Shikha S."/>
            <person name="Prabhu P.B."/>
            <person name="Suresh K."/>
        </authorList>
    </citation>
    <scope>NUCLEOTIDE SEQUENCE [LARGE SCALE GENOMIC DNA]</scope>
    <source>
        <strain evidence="3 4">PI-S10-A1B</strain>
    </source>
</reference>
<dbReference type="EMBL" id="QOHO01000086">
    <property type="protein sequence ID" value="RFZ76440.1"/>
    <property type="molecule type" value="Genomic_DNA"/>
</dbReference>
<dbReference type="RefSeq" id="WP_117419394.1">
    <property type="nucleotide sequence ID" value="NZ_QOHO01000086.1"/>
</dbReference>
<dbReference type="OrthoDB" id="1698246at2"/>
<gene>
    <name evidence="3" type="ORF">DS742_23510</name>
</gene>
<keyword evidence="1" id="KW-0175">Coiled coil</keyword>
<organism evidence="3 4">
    <name type="scientific">Lacrimispora amygdalina</name>
    <dbReference type="NCBI Taxonomy" id="253257"/>
    <lineage>
        <taxon>Bacteria</taxon>
        <taxon>Bacillati</taxon>
        <taxon>Bacillota</taxon>
        <taxon>Clostridia</taxon>
        <taxon>Lachnospirales</taxon>
        <taxon>Lachnospiraceae</taxon>
        <taxon>Lacrimispora</taxon>
    </lineage>
</organism>
<dbReference type="InterPro" id="IPR013249">
    <property type="entry name" value="RNA_pol_sigma70_r4_t2"/>
</dbReference>
<dbReference type="Proteomes" id="UP000260680">
    <property type="component" value="Unassembled WGS sequence"/>
</dbReference>
<dbReference type="AlphaFoldDB" id="A0A3E2N625"/>
<protein>
    <submittedName>
        <fullName evidence="3">Sigma-70 family RNA polymerase sigma factor</fullName>
    </submittedName>
</protein>
<feature type="coiled-coil region" evidence="1">
    <location>
        <begin position="69"/>
        <end position="96"/>
    </location>
</feature>
<dbReference type="Gene3D" id="1.10.10.10">
    <property type="entry name" value="Winged helix-like DNA-binding domain superfamily/Winged helix DNA-binding domain"/>
    <property type="match status" value="1"/>
</dbReference>
<dbReference type="InterPro" id="IPR036388">
    <property type="entry name" value="WH-like_DNA-bd_sf"/>
</dbReference>
<evidence type="ECO:0000259" key="2">
    <source>
        <dbReference type="Pfam" id="PF08281"/>
    </source>
</evidence>
<proteinExistence type="predicted"/>
<name>A0A3E2N625_9FIRM</name>
<dbReference type="GO" id="GO:0016987">
    <property type="term" value="F:sigma factor activity"/>
    <property type="evidence" value="ECO:0007669"/>
    <property type="project" value="InterPro"/>
</dbReference>
<feature type="domain" description="RNA polymerase sigma factor 70 region 4 type 2" evidence="2">
    <location>
        <begin position="77"/>
        <end position="129"/>
    </location>
</feature>
<sequence length="137" mass="16572">MDKKYYIFVGDEKIEVDQEVYKSYWQITNRERYLERLDRQHKLLFFSDLSTEYSFEDTIADENYDLEKIVETKMLIDRVREAIDSLNDEEREVIERLYYQDESIRSIATSKGISAPALFKRRNKILKKLKELLNDLV</sequence>
<evidence type="ECO:0000313" key="4">
    <source>
        <dbReference type="Proteomes" id="UP000260680"/>
    </source>
</evidence>
<accession>A0A3E2N625</accession>
<dbReference type="GO" id="GO:0003677">
    <property type="term" value="F:DNA binding"/>
    <property type="evidence" value="ECO:0007669"/>
    <property type="project" value="InterPro"/>
</dbReference>
<evidence type="ECO:0000256" key="1">
    <source>
        <dbReference type="SAM" id="Coils"/>
    </source>
</evidence>
<dbReference type="Pfam" id="PF08281">
    <property type="entry name" value="Sigma70_r4_2"/>
    <property type="match status" value="1"/>
</dbReference>
<comment type="caution">
    <text evidence="3">The sequence shown here is derived from an EMBL/GenBank/DDBJ whole genome shotgun (WGS) entry which is preliminary data.</text>
</comment>
<dbReference type="GO" id="GO:0006352">
    <property type="term" value="P:DNA-templated transcription initiation"/>
    <property type="evidence" value="ECO:0007669"/>
    <property type="project" value="InterPro"/>
</dbReference>
<dbReference type="SUPFAM" id="SSF88659">
    <property type="entry name" value="Sigma3 and sigma4 domains of RNA polymerase sigma factors"/>
    <property type="match status" value="1"/>
</dbReference>
<dbReference type="InterPro" id="IPR013324">
    <property type="entry name" value="RNA_pol_sigma_r3/r4-like"/>
</dbReference>